<organism evidence="1 2">
    <name type="scientific">Rahnella sp. (strain Y9602)</name>
    <dbReference type="NCBI Taxonomy" id="2703885"/>
    <lineage>
        <taxon>Bacteria</taxon>
        <taxon>Pseudomonadati</taxon>
        <taxon>Pseudomonadota</taxon>
        <taxon>Gammaproteobacteria</taxon>
        <taxon>Enterobacterales</taxon>
        <taxon>Yersiniaceae</taxon>
        <taxon>Rahnella</taxon>
    </lineage>
</organism>
<reference evidence="2" key="1">
    <citation type="submission" date="2011-01" db="EMBL/GenBank/DDBJ databases">
        <title>Complete sequence of chromosome of Rahnella sp. Y9602.</title>
        <authorList>
            <consortium name="US DOE Joint Genome Institute"/>
            <person name="Lucas S."/>
            <person name="Copeland A."/>
            <person name="Lapidus A."/>
            <person name="Cheng J.-F."/>
            <person name="Goodwin L."/>
            <person name="Pitluck S."/>
            <person name="Lu M."/>
            <person name="Detter J.C."/>
            <person name="Han C."/>
            <person name="Tapia R."/>
            <person name="Land M."/>
            <person name="Hauser L."/>
            <person name="Kyrpides N."/>
            <person name="Ivanova N."/>
            <person name="Ovchinnikova G."/>
            <person name="Pagani I."/>
            <person name="Sobecky P.A."/>
            <person name="Martinez R.J."/>
            <person name="Woyke T."/>
        </authorList>
    </citation>
    <scope>NUCLEOTIDE SEQUENCE [LARGE SCALE GENOMIC DNA]</scope>
    <source>
        <strain evidence="2">Y9602</strain>
    </source>
</reference>
<dbReference type="RefSeq" id="WP_013574690.1">
    <property type="nucleotide sequence ID" value="NC_015061.1"/>
</dbReference>
<dbReference type="Gene3D" id="3.40.50.1820">
    <property type="entry name" value="alpha/beta hydrolase"/>
    <property type="match status" value="1"/>
</dbReference>
<dbReference type="Proteomes" id="UP000007257">
    <property type="component" value="Chromosome"/>
</dbReference>
<dbReference type="SUPFAM" id="SSF53474">
    <property type="entry name" value="alpha/beta-Hydrolases"/>
    <property type="match status" value="1"/>
</dbReference>
<dbReference type="AlphaFoldDB" id="A0A0H3F6Y6"/>
<evidence type="ECO:0000313" key="1">
    <source>
        <dbReference type="EMBL" id="ADW72986.1"/>
    </source>
</evidence>
<evidence type="ECO:0000313" key="2">
    <source>
        <dbReference type="Proteomes" id="UP000007257"/>
    </source>
</evidence>
<accession>A0A0H3F6Y6</accession>
<dbReference type="OrthoDB" id="6546405at2"/>
<dbReference type="InterPro" id="IPR029058">
    <property type="entry name" value="AB_hydrolase_fold"/>
</dbReference>
<reference evidence="1 2" key="2">
    <citation type="journal article" date="2012" name="J. Bacteriol.">
        <title>Complete Genome Sequence of Rahnella sp. Strain Y9602, a Gammaproteobacterium Isolate from Metal- and Radionuclide-Contaminated Soil.</title>
        <authorList>
            <person name="Martinez R.J."/>
            <person name="Bruce D."/>
            <person name="Detter C."/>
            <person name="Goodwin L.A."/>
            <person name="Han J."/>
            <person name="Han C.S."/>
            <person name="Held B."/>
            <person name="Land M.L."/>
            <person name="Mikhailova N."/>
            <person name="Nolan M."/>
            <person name="Pennacchio L."/>
            <person name="Pitluck S."/>
            <person name="Tapia R."/>
            <person name="Woyke T."/>
            <person name="Sobecky P.A."/>
        </authorList>
    </citation>
    <scope>NUCLEOTIDE SEQUENCE [LARGE SCALE GENOMIC DNA]</scope>
    <source>
        <strain evidence="1 2">Y9602</strain>
    </source>
</reference>
<dbReference type="EMBL" id="CP002505">
    <property type="protein sequence ID" value="ADW72986.1"/>
    <property type="molecule type" value="Genomic_DNA"/>
</dbReference>
<name>A0A0H3F6Y6_RAHSY</name>
<protein>
    <submittedName>
        <fullName evidence="1">Uncharacterized protein</fullName>
    </submittedName>
</protein>
<dbReference type="eggNOG" id="COG0400">
    <property type="taxonomic scope" value="Bacteria"/>
</dbReference>
<sequence length="406" mass="46165">MIELKKIVNGVEIKYKKKPRKYDTQHLVVIFSGFGGSGEFTYDFENALQDCPATVLWIKDDFMEHCTYYICQNMDYAIENAVHGFILDNLKELNITKEQCTVAGFSKGGSAALYFGAKFNIKNIVSTVPQFYIGSYVKNNWPVVAKNMMGELSDSHVNELDTVLPKSINEDAYPDKNIYLLTSRADVQYKSEIEPNISLFVKYKNFNLLVSTSILVREHNQVTVHHLPLILGIIYSLSQGAVPHYGYTELGGDKYSEPVKPSAIPLTVLKNIKIEKGRFFPEGVSILRGVSCGENKDIVIKLCLKNTEREKEIHLAKAHKPYLTRFLYDGNFVNYDKGWFCTPSHAGLELADIEAGEYEMWINLTCRNITRKNHLTIDAYQNNKILAEGDGVKVFTKDNRVFLHKK</sequence>
<dbReference type="HOGENOM" id="CLU_677695_0_0_6"/>
<proteinExistence type="predicted"/>
<dbReference type="KEGG" id="rah:Rahaq_1363"/>
<gene>
    <name evidence="1" type="ordered locus">Rahaq_1363</name>
</gene>
<dbReference type="ESTHER" id="rahsy-a0a0h3f6y6">
    <property type="family name" value="Asp2"/>
</dbReference>